<name>A0A4R2GU40_9HYPH</name>
<feature type="transmembrane region" description="Helical" evidence="6">
    <location>
        <begin position="35"/>
        <end position="55"/>
    </location>
</feature>
<evidence type="ECO:0000313" key="8">
    <source>
        <dbReference type="Proteomes" id="UP000294881"/>
    </source>
</evidence>
<dbReference type="GO" id="GO:0005886">
    <property type="term" value="C:plasma membrane"/>
    <property type="evidence" value="ECO:0007669"/>
    <property type="project" value="UniProtKB-SubCell"/>
</dbReference>
<keyword evidence="5 6" id="KW-0472">Membrane</keyword>
<protein>
    <submittedName>
        <fullName evidence="7">Branched-chain amino acid transport system permease protein</fullName>
    </submittedName>
</protein>
<reference evidence="7 8" key="1">
    <citation type="submission" date="2019-03" db="EMBL/GenBank/DDBJ databases">
        <title>Genomic Encyclopedia of Type Strains, Phase IV (KMG-IV): sequencing the most valuable type-strain genomes for metagenomic binning, comparative biology and taxonomic classification.</title>
        <authorList>
            <person name="Goeker M."/>
        </authorList>
    </citation>
    <scope>NUCLEOTIDE SEQUENCE [LARGE SCALE GENOMIC DNA]</scope>
    <source>
        <strain evidence="7 8">DSM 22958</strain>
    </source>
</reference>
<evidence type="ECO:0000256" key="5">
    <source>
        <dbReference type="ARBA" id="ARBA00023136"/>
    </source>
</evidence>
<dbReference type="EMBL" id="SLWL01000006">
    <property type="protein sequence ID" value="TCO13378.1"/>
    <property type="molecule type" value="Genomic_DNA"/>
</dbReference>
<keyword evidence="8" id="KW-1185">Reference proteome</keyword>
<comment type="subcellular location">
    <subcellularLocation>
        <location evidence="1">Cell membrane</location>
        <topology evidence="1">Multi-pass membrane protein</topology>
    </subcellularLocation>
</comment>
<dbReference type="GO" id="GO:0015658">
    <property type="term" value="F:branched-chain amino acid transmembrane transporter activity"/>
    <property type="evidence" value="ECO:0007669"/>
    <property type="project" value="InterPro"/>
</dbReference>
<dbReference type="PANTHER" id="PTHR30482:SF17">
    <property type="entry name" value="ABC TRANSPORTER ATP-BINDING PROTEIN"/>
    <property type="match status" value="1"/>
</dbReference>
<dbReference type="Pfam" id="PF02653">
    <property type="entry name" value="BPD_transp_2"/>
    <property type="match status" value="1"/>
</dbReference>
<dbReference type="RefSeq" id="WP_132006234.1">
    <property type="nucleotide sequence ID" value="NZ_JBHUNN010000002.1"/>
</dbReference>
<evidence type="ECO:0000256" key="3">
    <source>
        <dbReference type="ARBA" id="ARBA00022692"/>
    </source>
</evidence>
<dbReference type="PANTHER" id="PTHR30482">
    <property type="entry name" value="HIGH-AFFINITY BRANCHED-CHAIN AMINO ACID TRANSPORT SYSTEM PERMEASE"/>
    <property type="match status" value="1"/>
</dbReference>
<feature type="transmembrane region" description="Helical" evidence="6">
    <location>
        <begin position="215"/>
        <end position="234"/>
    </location>
</feature>
<feature type="transmembrane region" description="Helical" evidence="6">
    <location>
        <begin position="116"/>
        <end position="139"/>
    </location>
</feature>
<dbReference type="OrthoDB" id="9804361at2"/>
<evidence type="ECO:0000256" key="4">
    <source>
        <dbReference type="ARBA" id="ARBA00022989"/>
    </source>
</evidence>
<proteinExistence type="predicted"/>
<organism evidence="7 8">
    <name type="scientific">Camelimonas lactis</name>
    <dbReference type="NCBI Taxonomy" id="659006"/>
    <lineage>
        <taxon>Bacteria</taxon>
        <taxon>Pseudomonadati</taxon>
        <taxon>Pseudomonadota</taxon>
        <taxon>Alphaproteobacteria</taxon>
        <taxon>Hyphomicrobiales</taxon>
        <taxon>Chelatococcaceae</taxon>
        <taxon>Camelimonas</taxon>
    </lineage>
</organism>
<dbReference type="Proteomes" id="UP000294881">
    <property type="component" value="Unassembled WGS sequence"/>
</dbReference>
<dbReference type="CDD" id="cd06581">
    <property type="entry name" value="TM_PBP1_LivM_like"/>
    <property type="match status" value="1"/>
</dbReference>
<feature type="transmembrane region" description="Helical" evidence="6">
    <location>
        <begin position="327"/>
        <end position="348"/>
    </location>
</feature>
<sequence>MTGMRYLLCFAAVAVALLIAPVVFPSSVAITTMSLMGVMIIFALSYNMLLGQTGLLSFGHAVYYGLAGFCAAHAMNIIAAGKLPVPLPVIPLVGAAAGLFFGVIFGAVSTRRAGTVFAMISLGLGELVAAFALVLHTFFGGEDGISTNRTKLLAFFGYKFGPQIQVYYLIAFWCFVCIVLMYALTRTPFGRMCNAVRDNPERVEFIGYSTQRVRFQAFVLSAMFAGVAGALAAINFELMNLQSIGAAASGQVLLMSFVGGAGHFAGPVIGAIFVTFLQVSLSDITKAWMLYFGLMFIFIVMYAPGGMAGWLALHWPLLRNGRIVRLLPAYALAAVPMLGLALGGVMLIELAHHMLVQAASDGPQLSIFGIPMNGASPWPWLAALVLFAGGAFGVRAAWPRVADAWGRALAAPGTTKVNS</sequence>
<evidence type="ECO:0000313" key="7">
    <source>
        <dbReference type="EMBL" id="TCO13378.1"/>
    </source>
</evidence>
<gene>
    <name evidence="7" type="ORF">EV666_10689</name>
</gene>
<feature type="transmembrane region" description="Helical" evidence="6">
    <location>
        <begin position="254"/>
        <end position="277"/>
    </location>
</feature>
<feature type="transmembrane region" description="Helical" evidence="6">
    <location>
        <begin position="62"/>
        <end position="83"/>
    </location>
</feature>
<evidence type="ECO:0000256" key="6">
    <source>
        <dbReference type="SAM" id="Phobius"/>
    </source>
</evidence>
<feature type="transmembrane region" description="Helical" evidence="6">
    <location>
        <begin position="89"/>
        <end position="109"/>
    </location>
</feature>
<keyword evidence="2" id="KW-1003">Cell membrane</keyword>
<dbReference type="AlphaFoldDB" id="A0A4R2GU40"/>
<dbReference type="InterPro" id="IPR043428">
    <property type="entry name" value="LivM-like"/>
</dbReference>
<feature type="transmembrane region" description="Helical" evidence="6">
    <location>
        <begin position="289"/>
        <end position="315"/>
    </location>
</feature>
<dbReference type="InterPro" id="IPR001851">
    <property type="entry name" value="ABC_transp_permease"/>
</dbReference>
<evidence type="ECO:0000256" key="1">
    <source>
        <dbReference type="ARBA" id="ARBA00004651"/>
    </source>
</evidence>
<evidence type="ECO:0000256" key="2">
    <source>
        <dbReference type="ARBA" id="ARBA00022475"/>
    </source>
</evidence>
<feature type="transmembrane region" description="Helical" evidence="6">
    <location>
        <begin position="166"/>
        <end position="184"/>
    </location>
</feature>
<accession>A0A4R2GU40</accession>
<keyword evidence="4 6" id="KW-1133">Transmembrane helix</keyword>
<feature type="transmembrane region" description="Helical" evidence="6">
    <location>
        <begin position="378"/>
        <end position="398"/>
    </location>
</feature>
<keyword evidence="3 6" id="KW-0812">Transmembrane</keyword>
<comment type="caution">
    <text evidence="7">The sequence shown here is derived from an EMBL/GenBank/DDBJ whole genome shotgun (WGS) entry which is preliminary data.</text>
</comment>